<evidence type="ECO:0000313" key="3">
    <source>
        <dbReference type="Proteomes" id="UP000593568"/>
    </source>
</evidence>
<dbReference type="GO" id="GO:0003676">
    <property type="term" value="F:nucleic acid binding"/>
    <property type="evidence" value="ECO:0007669"/>
    <property type="project" value="InterPro"/>
</dbReference>
<proteinExistence type="predicted"/>
<organism evidence="2 3">
    <name type="scientific">Gossypium trilobum</name>
    <dbReference type="NCBI Taxonomy" id="34281"/>
    <lineage>
        <taxon>Eukaryota</taxon>
        <taxon>Viridiplantae</taxon>
        <taxon>Streptophyta</taxon>
        <taxon>Embryophyta</taxon>
        <taxon>Tracheophyta</taxon>
        <taxon>Spermatophyta</taxon>
        <taxon>Magnoliopsida</taxon>
        <taxon>eudicotyledons</taxon>
        <taxon>Gunneridae</taxon>
        <taxon>Pentapetalae</taxon>
        <taxon>rosids</taxon>
        <taxon>malvids</taxon>
        <taxon>Malvales</taxon>
        <taxon>Malvaceae</taxon>
        <taxon>Malvoideae</taxon>
        <taxon>Gossypium</taxon>
    </lineage>
</organism>
<evidence type="ECO:0000259" key="1">
    <source>
        <dbReference type="Pfam" id="PF13456"/>
    </source>
</evidence>
<evidence type="ECO:0000313" key="2">
    <source>
        <dbReference type="EMBL" id="MBA0758542.1"/>
    </source>
</evidence>
<accession>A0A7J9DCV6</accession>
<dbReference type="AlphaFoldDB" id="A0A7J9DCV6"/>
<dbReference type="EMBL" id="JABEZW010000001">
    <property type="protein sequence ID" value="MBA0758542.1"/>
    <property type="molecule type" value="Genomic_DNA"/>
</dbReference>
<name>A0A7J9DCV6_9ROSI</name>
<dbReference type="Proteomes" id="UP000593568">
    <property type="component" value="Unassembled WGS sequence"/>
</dbReference>
<dbReference type="InterPro" id="IPR052929">
    <property type="entry name" value="RNase_H-like_EbsB-rel"/>
</dbReference>
<dbReference type="Gene3D" id="3.30.420.10">
    <property type="entry name" value="Ribonuclease H-like superfamily/Ribonuclease H"/>
    <property type="match status" value="1"/>
</dbReference>
<gene>
    <name evidence="2" type="ORF">Gotri_021525</name>
</gene>
<feature type="domain" description="RNase H type-1" evidence="1">
    <location>
        <begin position="130"/>
        <end position="248"/>
    </location>
</feature>
<dbReference type="Pfam" id="PF13456">
    <property type="entry name" value="RVT_3"/>
    <property type="match status" value="1"/>
</dbReference>
<dbReference type="PANTHER" id="PTHR47074">
    <property type="entry name" value="BNAC02G40300D PROTEIN"/>
    <property type="match status" value="1"/>
</dbReference>
<comment type="caution">
    <text evidence="2">The sequence shown here is derived from an EMBL/GenBank/DDBJ whole genome shotgun (WGS) entry which is preliminary data.</text>
</comment>
<sequence>MVTWVGPILSFLQIRRLIVSVFSLIRAITSSLVSSPSQVRAITPFGIDAARVLDIKVMSDLITVLWNIWNSRKNSFFREVEEDAKVTRDRAATLSKDFWIFNFLEDPVLPRKTGNKAWKKPHQGTIKINFDASVHGKLAYYDLVARDADGFVLEGRMGYVNKEMKVEWAKLLAMEKSINFARQKNWKIVDIESDCASLVNRFNSRKEDLTMLGHRVGDIKKQTQFFIQFNFNWVPRCCNKVADAICYWAKTNNCSFDFNMDYPAAIHEVVLNDAIN</sequence>
<dbReference type="InterPro" id="IPR036397">
    <property type="entry name" value="RNaseH_sf"/>
</dbReference>
<keyword evidence="3" id="KW-1185">Reference proteome</keyword>
<dbReference type="PANTHER" id="PTHR47074:SF48">
    <property type="entry name" value="POLYNUCLEOTIDYL TRANSFERASE, RIBONUCLEASE H-LIKE SUPERFAMILY PROTEIN"/>
    <property type="match status" value="1"/>
</dbReference>
<dbReference type="InterPro" id="IPR002156">
    <property type="entry name" value="RNaseH_domain"/>
</dbReference>
<reference evidence="2 3" key="1">
    <citation type="journal article" date="2019" name="Genome Biol. Evol.">
        <title>Insights into the evolution of the New World diploid cottons (Gossypium, subgenus Houzingenia) based on genome sequencing.</title>
        <authorList>
            <person name="Grover C.E."/>
            <person name="Arick M.A. 2nd"/>
            <person name="Thrash A."/>
            <person name="Conover J.L."/>
            <person name="Sanders W.S."/>
            <person name="Peterson D.G."/>
            <person name="Frelichowski J.E."/>
            <person name="Scheffler J.A."/>
            <person name="Scheffler B.E."/>
            <person name="Wendel J.F."/>
        </authorList>
    </citation>
    <scope>NUCLEOTIDE SEQUENCE [LARGE SCALE GENOMIC DNA]</scope>
    <source>
        <strain evidence="2">8</strain>
        <tissue evidence="2">Leaf</tissue>
    </source>
</reference>
<protein>
    <recommendedName>
        <fullName evidence="1">RNase H type-1 domain-containing protein</fullName>
    </recommendedName>
</protein>
<dbReference type="InterPro" id="IPR044730">
    <property type="entry name" value="RNase_H-like_dom_plant"/>
</dbReference>
<dbReference type="CDD" id="cd06222">
    <property type="entry name" value="RNase_H_like"/>
    <property type="match status" value="1"/>
</dbReference>
<dbReference type="GO" id="GO:0004523">
    <property type="term" value="F:RNA-DNA hybrid ribonuclease activity"/>
    <property type="evidence" value="ECO:0007669"/>
    <property type="project" value="InterPro"/>
</dbReference>